<keyword evidence="7" id="KW-1185">Reference proteome</keyword>
<protein>
    <submittedName>
        <fullName evidence="6">DUF1232 domain-containing protein</fullName>
    </submittedName>
</protein>
<keyword evidence="2" id="KW-0812">Transmembrane</keyword>
<evidence type="ECO:0000256" key="4">
    <source>
        <dbReference type="ARBA" id="ARBA00023136"/>
    </source>
</evidence>
<sequence>MMQMKAKTRQTPVNKVKSLVTSLFDTKMKRRRKLMVLGIILYIVSPVDFIPDFIPMAGYADDILIPLLLIIAEKLVSSEDNPEHAN</sequence>
<evidence type="ECO:0000259" key="5">
    <source>
        <dbReference type="Pfam" id="PF06803"/>
    </source>
</evidence>
<evidence type="ECO:0000256" key="1">
    <source>
        <dbReference type="ARBA" id="ARBA00004127"/>
    </source>
</evidence>
<evidence type="ECO:0000256" key="3">
    <source>
        <dbReference type="ARBA" id="ARBA00022989"/>
    </source>
</evidence>
<gene>
    <name evidence="6" type="ORF">G7058_09710</name>
</gene>
<dbReference type="Proteomes" id="UP000501830">
    <property type="component" value="Chromosome"/>
</dbReference>
<evidence type="ECO:0000256" key="2">
    <source>
        <dbReference type="ARBA" id="ARBA00022692"/>
    </source>
</evidence>
<proteinExistence type="predicted"/>
<dbReference type="Pfam" id="PF06803">
    <property type="entry name" value="DUF1232"/>
    <property type="match status" value="1"/>
</dbReference>
<dbReference type="GO" id="GO:0012505">
    <property type="term" value="C:endomembrane system"/>
    <property type="evidence" value="ECO:0007669"/>
    <property type="project" value="UniProtKB-SubCell"/>
</dbReference>
<organism evidence="6 7">
    <name type="scientific">Jeotgalibaca porci</name>
    <dbReference type="NCBI Taxonomy" id="1868793"/>
    <lineage>
        <taxon>Bacteria</taxon>
        <taxon>Bacillati</taxon>
        <taxon>Bacillota</taxon>
        <taxon>Bacilli</taxon>
        <taxon>Lactobacillales</taxon>
        <taxon>Carnobacteriaceae</taxon>
        <taxon>Jeotgalibaca</taxon>
    </lineage>
</organism>
<evidence type="ECO:0000313" key="7">
    <source>
        <dbReference type="Proteomes" id="UP000501830"/>
    </source>
</evidence>
<comment type="subcellular location">
    <subcellularLocation>
        <location evidence="1">Endomembrane system</location>
        <topology evidence="1">Multi-pass membrane protein</topology>
    </subcellularLocation>
</comment>
<keyword evidence="4" id="KW-0472">Membrane</keyword>
<reference evidence="6 7" key="1">
    <citation type="journal article" date="2017" name="Int. J. Syst. Evol. Microbiol.">
        <title>Jeotgalibaca porci sp. nov. and Jeotgalibaca arthritidis sp. nov., isolated from pigs, and emended description of the genus Jeotgalibaca.</title>
        <authorList>
            <person name="Zamora L."/>
            <person name="Perez-Sancho M."/>
            <person name="Dominguez L."/>
            <person name="Fernandez-Garayzabal J.F."/>
            <person name="Vela A.I."/>
        </authorList>
    </citation>
    <scope>NUCLEOTIDE SEQUENCE [LARGE SCALE GENOMIC DNA]</scope>
    <source>
        <strain evidence="6 7">CCUG 69148</strain>
    </source>
</reference>
<feature type="domain" description="DUF1232" evidence="5">
    <location>
        <begin position="33"/>
        <end position="65"/>
    </location>
</feature>
<dbReference type="AlphaFoldDB" id="A0A6G7WJ75"/>
<evidence type="ECO:0000313" key="6">
    <source>
        <dbReference type="EMBL" id="QIK52292.1"/>
    </source>
</evidence>
<dbReference type="InterPro" id="IPR010652">
    <property type="entry name" value="DUF1232"/>
</dbReference>
<dbReference type="EMBL" id="CP049889">
    <property type="protein sequence ID" value="QIK52292.1"/>
    <property type="molecule type" value="Genomic_DNA"/>
</dbReference>
<accession>A0A6G7WJ75</accession>
<name>A0A6G7WJ75_9LACT</name>
<keyword evidence="3" id="KW-1133">Transmembrane helix</keyword>
<dbReference type="RefSeq" id="WP_166063356.1">
    <property type="nucleotide sequence ID" value="NZ_JBGXTK010000054.1"/>
</dbReference>
<dbReference type="KEGG" id="jpo:G7058_09710"/>